<proteinExistence type="predicted"/>
<accession>A0A4R2P805</accession>
<reference evidence="1 2" key="1">
    <citation type="submission" date="2019-03" db="EMBL/GenBank/DDBJ databases">
        <title>Genomic Encyclopedia of Type Strains, Phase IV (KMG-IV): sequencing the most valuable type-strain genomes for metagenomic binning, comparative biology and taxonomic classification.</title>
        <authorList>
            <person name="Goeker M."/>
        </authorList>
    </citation>
    <scope>NUCLEOTIDE SEQUENCE [LARGE SCALE GENOMIC DNA]</scope>
    <source>
        <strain evidence="1 2">DSM 19377</strain>
    </source>
</reference>
<dbReference type="EMBL" id="SLXK01000007">
    <property type="protein sequence ID" value="TCP29955.1"/>
    <property type="molecule type" value="Genomic_DNA"/>
</dbReference>
<keyword evidence="2" id="KW-1185">Reference proteome</keyword>
<protein>
    <submittedName>
        <fullName evidence="1">Uncharacterized protein DUF2294</fullName>
    </submittedName>
</protein>
<gene>
    <name evidence="1" type="ORF">EV207_10749</name>
</gene>
<evidence type="ECO:0000313" key="2">
    <source>
        <dbReference type="Proteomes" id="UP000295416"/>
    </source>
</evidence>
<dbReference type="Proteomes" id="UP000295416">
    <property type="component" value="Unassembled WGS sequence"/>
</dbReference>
<dbReference type="OrthoDB" id="2476150at2"/>
<sequence>MIQIQGDLVYLENSNENKKQLYRIYNEVSKELLGVGTISLKVDIENDLITFRAKHRRAHRSTSLEKEVPDLKQKLDVQLSMMFKTRVKEKLEGELGLEVAAILRDYDSQTQLAFTNAVLSR</sequence>
<dbReference type="AlphaFoldDB" id="A0A4R2P805"/>
<organism evidence="1 2">
    <name type="scientific">Scopulibacillus darangshiensis</name>
    <dbReference type="NCBI Taxonomy" id="442528"/>
    <lineage>
        <taxon>Bacteria</taxon>
        <taxon>Bacillati</taxon>
        <taxon>Bacillota</taxon>
        <taxon>Bacilli</taxon>
        <taxon>Bacillales</taxon>
        <taxon>Sporolactobacillaceae</taxon>
        <taxon>Scopulibacillus</taxon>
    </lineage>
</organism>
<comment type="caution">
    <text evidence="1">The sequence shown here is derived from an EMBL/GenBank/DDBJ whole genome shotgun (WGS) entry which is preliminary data.</text>
</comment>
<evidence type="ECO:0000313" key="1">
    <source>
        <dbReference type="EMBL" id="TCP29955.1"/>
    </source>
</evidence>
<dbReference type="RefSeq" id="WP_132745064.1">
    <property type="nucleotide sequence ID" value="NZ_SLXK01000007.1"/>
</dbReference>
<name>A0A4R2P805_9BACL</name>